<sequence length="309" mass="35800">MAPPSLNKRRRSDLSDSSNDRNTSRTRKERIIKKPRSRLYMNKPQSLSERFAKLGLNSTIMSPECDLTQLDTSDLTVAYNRQDISQILFKMSLLNEGHFGNVWRKKPTPRLLPLKIRIKDLQAPLQPFLSLNGMSPTHIRNQTFDAEFRCTEGGAPHPDFPKTYMDYLLLTESQLDSLYAFYANNRADYTKSDPGRYWNSYLAAKELAVQDSSCQVSTAYTTHFAHAFDIEAYTIRPDDPSKELARIALSDEERLEHKKWMFGYFIGVHDIPLKATHRMRLKRFDREFDNADAIVYFRGKASRGPRKCE</sequence>
<dbReference type="AlphaFoldDB" id="A0A6A6UR58"/>
<evidence type="ECO:0000313" key="2">
    <source>
        <dbReference type="EMBL" id="KAF2674236.1"/>
    </source>
</evidence>
<dbReference type="Proteomes" id="UP000799302">
    <property type="component" value="Unassembled WGS sequence"/>
</dbReference>
<organism evidence="2 3">
    <name type="scientific">Microthyrium microscopicum</name>
    <dbReference type="NCBI Taxonomy" id="703497"/>
    <lineage>
        <taxon>Eukaryota</taxon>
        <taxon>Fungi</taxon>
        <taxon>Dikarya</taxon>
        <taxon>Ascomycota</taxon>
        <taxon>Pezizomycotina</taxon>
        <taxon>Dothideomycetes</taxon>
        <taxon>Dothideomycetes incertae sedis</taxon>
        <taxon>Microthyriales</taxon>
        <taxon>Microthyriaceae</taxon>
        <taxon>Microthyrium</taxon>
    </lineage>
</organism>
<accession>A0A6A6UR58</accession>
<protein>
    <submittedName>
        <fullName evidence="2">Uncharacterized protein</fullName>
    </submittedName>
</protein>
<dbReference type="OrthoDB" id="4156665at2759"/>
<name>A0A6A6UR58_9PEZI</name>
<gene>
    <name evidence="2" type="ORF">BT63DRAFT_5361</name>
</gene>
<dbReference type="EMBL" id="MU004230">
    <property type="protein sequence ID" value="KAF2674236.1"/>
    <property type="molecule type" value="Genomic_DNA"/>
</dbReference>
<feature type="region of interest" description="Disordered" evidence="1">
    <location>
        <begin position="1"/>
        <end position="29"/>
    </location>
</feature>
<feature type="compositionally biased region" description="Basic and acidic residues" evidence="1">
    <location>
        <begin position="12"/>
        <end position="23"/>
    </location>
</feature>
<keyword evidence="3" id="KW-1185">Reference proteome</keyword>
<evidence type="ECO:0000313" key="3">
    <source>
        <dbReference type="Proteomes" id="UP000799302"/>
    </source>
</evidence>
<evidence type="ECO:0000256" key="1">
    <source>
        <dbReference type="SAM" id="MobiDB-lite"/>
    </source>
</evidence>
<proteinExistence type="predicted"/>
<reference evidence="2" key="1">
    <citation type="journal article" date="2020" name="Stud. Mycol.">
        <title>101 Dothideomycetes genomes: a test case for predicting lifestyles and emergence of pathogens.</title>
        <authorList>
            <person name="Haridas S."/>
            <person name="Albert R."/>
            <person name="Binder M."/>
            <person name="Bloem J."/>
            <person name="Labutti K."/>
            <person name="Salamov A."/>
            <person name="Andreopoulos B."/>
            <person name="Baker S."/>
            <person name="Barry K."/>
            <person name="Bills G."/>
            <person name="Bluhm B."/>
            <person name="Cannon C."/>
            <person name="Castanera R."/>
            <person name="Culley D."/>
            <person name="Daum C."/>
            <person name="Ezra D."/>
            <person name="Gonzalez J."/>
            <person name="Henrissat B."/>
            <person name="Kuo A."/>
            <person name="Liang C."/>
            <person name="Lipzen A."/>
            <person name="Lutzoni F."/>
            <person name="Magnuson J."/>
            <person name="Mondo S."/>
            <person name="Nolan M."/>
            <person name="Ohm R."/>
            <person name="Pangilinan J."/>
            <person name="Park H.-J."/>
            <person name="Ramirez L."/>
            <person name="Alfaro M."/>
            <person name="Sun H."/>
            <person name="Tritt A."/>
            <person name="Yoshinaga Y."/>
            <person name="Zwiers L.-H."/>
            <person name="Turgeon B."/>
            <person name="Goodwin S."/>
            <person name="Spatafora J."/>
            <person name="Crous P."/>
            <person name="Grigoriev I."/>
        </authorList>
    </citation>
    <scope>NUCLEOTIDE SEQUENCE</scope>
    <source>
        <strain evidence="2">CBS 115976</strain>
    </source>
</reference>